<dbReference type="GO" id="GO:0003735">
    <property type="term" value="F:structural constituent of ribosome"/>
    <property type="evidence" value="ECO:0007669"/>
    <property type="project" value="InterPro"/>
</dbReference>
<evidence type="ECO:0000256" key="4">
    <source>
        <dbReference type="ARBA" id="ARBA00022980"/>
    </source>
</evidence>
<comment type="subunit">
    <text evidence="7">Part of the 50S ribosomal subunit; part of the 5S rRNA/L5/L18/L25 subcomplex. Contacts the 5S and 23S rRNAs.</text>
</comment>
<evidence type="ECO:0000256" key="7">
    <source>
        <dbReference type="HAMAP-Rule" id="MF_01337"/>
    </source>
</evidence>
<dbReference type="CDD" id="cd00432">
    <property type="entry name" value="Ribosomal_L18_L5e"/>
    <property type="match status" value="1"/>
</dbReference>
<keyword evidence="4 7" id="KW-0689">Ribosomal protein</keyword>
<dbReference type="EMBL" id="VLKH01000013">
    <property type="protein sequence ID" value="TWH77623.1"/>
    <property type="molecule type" value="Genomic_DNA"/>
</dbReference>
<protein>
    <recommendedName>
        <fullName evidence="6 7">Large ribosomal subunit protein uL18</fullName>
    </recommendedName>
</protein>
<evidence type="ECO:0000313" key="9">
    <source>
        <dbReference type="Proteomes" id="UP000315343"/>
    </source>
</evidence>
<evidence type="ECO:0000256" key="6">
    <source>
        <dbReference type="ARBA" id="ARBA00035197"/>
    </source>
</evidence>
<dbReference type="PANTHER" id="PTHR12899:SF3">
    <property type="entry name" value="LARGE RIBOSOMAL SUBUNIT PROTEIN UL18M"/>
    <property type="match status" value="1"/>
</dbReference>
<organism evidence="8 9">
    <name type="scientific">Sedimentibacter saalensis</name>
    <dbReference type="NCBI Taxonomy" id="130788"/>
    <lineage>
        <taxon>Bacteria</taxon>
        <taxon>Bacillati</taxon>
        <taxon>Bacillota</taxon>
        <taxon>Tissierellia</taxon>
        <taxon>Sedimentibacter</taxon>
    </lineage>
</organism>
<dbReference type="HAMAP" id="MF_01337_B">
    <property type="entry name" value="Ribosomal_uL18_B"/>
    <property type="match status" value="1"/>
</dbReference>
<keyword evidence="3 7" id="KW-0694">RNA-binding</keyword>
<comment type="function">
    <text evidence="7">This is one of the proteins that bind and probably mediate the attachment of the 5S RNA into the large ribosomal subunit, where it forms part of the central protuberance.</text>
</comment>
<evidence type="ECO:0000256" key="1">
    <source>
        <dbReference type="ARBA" id="ARBA00007116"/>
    </source>
</evidence>
<gene>
    <name evidence="7" type="primary">rplR</name>
    <name evidence="8" type="ORF">LY60_03389</name>
</gene>
<dbReference type="InterPro" id="IPR057268">
    <property type="entry name" value="Ribosomal_L18"/>
</dbReference>
<name>A0A562J3E1_9FIRM</name>
<dbReference type="InterPro" id="IPR005484">
    <property type="entry name" value="Ribosomal_uL18_bac/plant/anim"/>
</dbReference>
<dbReference type="Gene3D" id="3.30.420.100">
    <property type="match status" value="1"/>
</dbReference>
<dbReference type="GO" id="GO:0022625">
    <property type="term" value="C:cytosolic large ribosomal subunit"/>
    <property type="evidence" value="ECO:0007669"/>
    <property type="project" value="TreeGrafter"/>
</dbReference>
<evidence type="ECO:0000256" key="5">
    <source>
        <dbReference type="ARBA" id="ARBA00023274"/>
    </source>
</evidence>
<dbReference type="AlphaFoldDB" id="A0A562J3E1"/>
<evidence type="ECO:0000313" key="8">
    <source>
        <dbReference type="EMBL" id="TWH77623.1"/>
    </source>
</evidence>
<dbReference type="InterPro" id="IPR004389">
    <property type="entry name" value="Ribosomal_uL18_bac-type"/>
</dbReference>
<dbReference type="FunFam" id="3.30.420.100:FF:000001">
    <property type="entry name" value="50S ribosomal protein L18"/>
    <property type="match status" value="1"/>
</dbReference>
<reference evidence="8 9" key="1">
    <citation type="submission" date="2019-07" db="EMBL/GenBank/DDBJ databases">
        <title>Genomic Encyclopedia of Type Strains, Phase I: the one thousand microbial genomes (KMG-I) project.</title>
        <authorList>
            <person name="Kyrpides N."/>
        </authorList>
    </citation>
    <scope>NUCLEOTIDE SEQUENCE [LARGE SCALE GENOMIC DNA]</scope>
    <source>
        <strain evidence="8 9">DSM 13558</strain>
    </source>
</reference>
<dbReference type="Proteomes" id="UP000315343">
    <property type="component" value="Unassembled WGS sequence"/>
</dbReference>
<sequence length="122" mass="13644">MLKKIDKNQKRKERHYSIRNKVVGTPERPRLNIFKSSKHIYAQVIDDATGTTLASASTQDKELRDQVAELTKTDAAKLVGKTVGERAKNKGINTVVFDRGGYLYHGRVKVLADGARESGLEF</sequence>
<dbReference type="OrthoDB" id="9810939at2"/>
<keyword evidence="9" id="KW-1185">Reference proteome</keyword>
<dbReference type="SUPFAM" id="SSF53137">
    <property type="entry name" value="Translational machinery components"/>
    <property type="match status" value="1"/>
</dbReference>
<dbReference type="NCBIfam" id="TIGR00060">
    <property type="entry name" value="L18_bact"/>
    <property type="match status" value="1"/>
</dbReference>
<comment type="caution">
    <text evidence="8">The sequence shown here is derived from an EMBL/GenBank/DDBJ whole genome shotgun (WGS) entry which is preliminary data.</text>
</comment>
<accession>A0A562J3E1</accession>
<proteinExistence type="inferred from homology"/>
<dbReference type="GO" id="GO:0006412">
    <property type="term" value="P:translation"/>
    <property type="evidence" value="ECO:0007669"/>
    <property type="project" value="UniProtKB-UniRule"/>
</dbReference>
<dbReference type="PANTHER" id="PTHR12899">
    <property type="entry name" value="39S RIBOSOMAL PROTEIN L18, MITOCHONDRIAL"/>
    <property type="match status" value="1"/>
</dbReference>
<dbReference type="GO" id="GO:0008097">
    <property type="term" value="F:5S rRNA binding"/>
    <property type="evidence" value="ECO:0007669"/>
    <property type="project" value="TreeGrafter"/>
</dbReference>
<evidence type="ECO:0000256" key="2">
    <source>
        <dbReference type="ARBA" id="ARBA00022730"/>
    </source>
</evidence>
<keyword evidence="5 7" id="KW-0687">Ribonucleoprotein</keyword>
<evidence type="ECO:0000256" key="3">
    <source>
        <dbReference type="ARBA" id="ARBA00022884"/>
    </source>
</evidence>
<comment type="similarity">
    <text evidence="1 7">Belongs to the universal ribosomal protein uL18 family.</text>
</comment>
<dbReference type="RefSeq" id="WP_019229586.1">
    <property type="nucleotide sequence ID" value="NZ_DAMBUX010000012.1"/>
</dbReference>
<keyword evidence="2 7" id="KW-0699">rRNA-binding</keyword>
<dbReference type="Pfam" id="PF00861">
    <property type="entry name" value="Ribosomal_L18p"/>
    <property type="match status" value="1"/>
</dbReference>